<dbReference type="Proteomes" id="UP000652761">
    <property type="component" value="Unassembled WGS sequence"/>
</dbReference>
<evidence type="ECO:0000313" key="2">
    <source>
        <dbReference type="Proteomes" id="UP000652761"/>
    </source>
</evidence>
<evidence type="ECO:0000313" key="1">
    <source>
        <dbReference type="EMBL" id="MQL73219.1"/>
    </source>
</evidence>
<dbReference type="AlphaFoldDB" id="A0A843TY82"/>
<keyword evidence="2" id="KW-1185">Reference proteome</keyword>
<gene>
    <name evidence="1" type="ORF">Taro_005554</name>
</gene>
<comment type="caution">
    <text evidence="1">The sequence shown here is derived from an EMBL/GenBank/DDBJ whole genome shotgun (WGS) entry which is preliminary data.</text>
</comment>
<organism evidence="1 2">
    <name type="scientific">Colocasia esculenta</name>
    <name type="common">Wild taro</name>
    <name type="synonym">Arum esculentum</name>
    <dbReference type="NCBI Taxonomy" id="4460"/>
    <lineage>
        <taxon>Eukaryota</taxon>
        <taxon>Viridiplantae</taxon>
        <taxon>Streptophyta</taxon>
        <taxon>Embryophyta</taxon>
        <taxon>Tracheophyta</taxon>
        <taxon>Spermatophyta</taxon>
        <taxon>Magnoliopsida</taxon>
        <taxon>Liliopsida</taxon>
        <taxon>Araceae</taxon>
        <taxon>Aroideae</taxon>
        <taxon>Colocasieae</taxon>
        <taxon>Colocasia</taxon>
    </lineage>
</organism>
<protein>
    <submittedName>
        <fullName evidence="1">Uncharacterized protein</fullName>
    </submittedName>
</protein>
<name>A0A843TY82_COLES</name>
<dbReference type="EMBL" id="NMUH01000157">
    <property type="protein sequence ID" value="MQL73219.1"/>
    <property type="molecule type" value="Genomic_DNA"/>
</dbReference>
<reference evidence="1" key="1">
    <citation type="submission" date="2017-07" db="EMBL/GenBank/DDBJ databases">
        <title>Taro Niue Genome Assembly and Annotation.</title>
        <authorList>
            <person name="Atibalentja N."/>
            <person name="Keating K."/>
            <person name="Fields C.J."/>
        </authorList>
    </citation>
    <scope>NUCLEOTIDE SEQUENCE</scope>
    <source>
        <strain evidence="1">Niue_2</strain>
        <tissue evidence="1">Leaf</tissue>
    </source>
</reference>
<sequence length="135" mass="15181">VVMRNQRSQMGQGKSDEHPPYEELIIILEEGVLEEIQVEVLPLVDLGLDHLSTGSNSFAKHRSLGFRLAVFCAHLSTADWASVDRWLFPELGVFCLFTSVDRNLGVCRQVVMGNQRSQMGQGKSDEHPPYEELIV</sequence>
<proteinExistence type="predicted"/>
<accession>A0A843TY82</accession>
<feature type="non-terminal residue" evidence="1">
    <location>
        <position position="1"/>
    </location>
</feature>